<feature type="binding site" evidence="2">
    <location>
        <position position="314"/>
    </location>
    <ligand>
        <name>substrate</name>
    </ligand>
</feature>
<dbReference type="CDD" id="cd02194">
    <property type="entry name" value="ThiL"/>
    <property type="match status" value="1"/>
</dbReference>
<dbReference type="PANTHER" id="PTHR30270:SF0">
    <property type="entry name" value="THIAMINE-MONOPHOSPHATE KINASE"/>
    <property type="match status" value="1"/>
</dbReference>
<comment type="similarity">
    <text evidence="2">Belongs to the thiamine-monophosphate kinase family.</text>
</comment>
<feature type="binding site" evidence="2">
    <location>
        <begin position="118"/>
        <end position="119"/>
    </location>
    <ligand>
        <name>ATP</name>
        <dbReference type="ChEBI" id="CHEBI:30616"/>
    </ligand>
</feature>
<dbReference type="InterPro" id="IPR006283">
    <property type="entry name" value="ThiL-like"/>
</dbReference>
<keyword evidence="1 2" id="KW-0784">Thiamine biosynthesis</keyword>
<feature type="domain" description="PurM-like N-terminal" evidence="3">
    <location>
        <begin position="25"/>
        <end position="135"/>
    </location>
</feature>
<organism evidence="5 6">
    <name type="scientific">Pseudaeromonas sharmana</name>
    <dbReference type="NCBI Taxonomy" id="328412"/>
    <lineage>
        <taxon>Bacteria</taxon>
        <taxon>Pseudomonadati</taxon>
        <taxon>Pseudomonadota</taxon>
        <taxon>Gammaproteobacteria</taxon>
        <taxon>Aeromonadales</taxon>
        <taxon>Aeromonadaceae</taxon>
        <taxon>Pseudaeromonas</taxon>
    </lineage>
</organism>
<feature type="binding site" evidence="2">
    <location>
        <position position="27"/>
    </location>
    <ligand>
        <name>Mg(2+)</name>
        <dbReference type="ChEBI" id="CHEBI:18420"/>
        <label>4</label>
    </ligand>
</feature>
<keyword evidence="2" id="KW-0547">Nucleotide-binding</keyword>
<feature type="binding site" evidence="2">
    <location>
        <position position="27"/>
    </location>
    <ligand>
        <name>Mg(2+)</name>
        <dbReference type="ChEBI" id="CHEBI:18420"/>
        <label>3</label>
    </ligand>
</feature>
<feature type="binding site" evidence="2">
    <location>
        <position position="119"/>
    </location>
    <ligand>
        <name>Mg(2+)</name>
        <dbReference type="ChEBI" id="CHEBI:18420"/>
        <label>1</label>
    </ligand>
</feature>
<accession>A0ABV8CI23</accession>
<dbReference type="NCBIfam" id="TIGR01379">
    <property type="entry name" value="thiL"/>
    <property type="match status" value="1"/>
</dbReference>
<dbReference type="Gene3D" id="3.90.650.10">
    <property type="entry name" value="PurM-like C-terminal domain"/>
    <property type="match status" value="1"/>
</dbReference>
<comment type="caution">
    <text evidence="5">The sequence shown here is derived from an EMBL/GenBank/DDBJ whole genome shotgun (WGS) entry which is preliminary data.</text>
</comment>
<keyword evidence="2 5" id="KW-0808">Transferase</keyword>
<dbReference type="Proteomes" id="UP001595692">
    <property type="component" value="Unassembled WGS sequence"/>
</dbReference>
<dbReference type="PIRSF" id="PIRSF005303">
    <property type="entry name" value="Thiam_monoph_kin"/>
    <property type="match status" value="1"/>
</dbReference>
<dbReference type="EC" id="2.7.4.16" evidence="2"/>
<keyword evidence="2 5" id="KW-0418">Kinase</keyword>
<dbReference type="SUPFAM" id="SSF56042">
    <property type="entry name" value="PurM C-terminal domain-like"/>
    <property type="match status" value="1"/>
</dbReference>
<gene>
    <name evidence="2 5" type="primary">thiL</name>
    <name evidence="5" type="ORF">ACFOSS_00095</name>
</gene>
<evidence type="ECO:0000259" key="4">
    <source>
        <dbReference type="Pfam" id="PF02769"/>
    </source>
</evidence>
<name>A0ABV8CI23_9GAMM</name>
<keyword evidence="6" id="KW-1185">Reference proteome</keyword>
<feature type="binding site" evidence="2">
    <location>
        <position position="210"/>
    </location>
    <ligand>
        <name>ATP</name>
        <dbReference type="ChEBI" id="CHEBI:30616"/>
    </ligand>
</feature>
<dbReference type="HAMAP" id="MF_02128">
    <property type="entry name" value="TMP_kinase"/>
    <property type="match status" value="1"/>
</dbReference>
<keyword evidence="2" id="KW-0067">ATP-binding</keyword>
<feature type="binding site" evidence="2">
    <location>
        <position position="258"/>
    </location>
    <ligand>
        <name>substrate</name>
    </ligand>
</feature>
<dbReference type="InterPro" id="IPR010918">
    <property type="entry name" value="PurM-like_C_dom"/>
</dbReference>
<feature type="binding site" evidence="2">
    <location>
        <position position="211"/>
    </location>
    <ligand>
        <name>Mg(2+)</name>
        <dbReference type="ChEBI" id="CHEBI:18420"/>
        <label>5</label>
    </ligand>
</feature>
<comment type="function">
    <text evidence="2">Catalyzes the ATP-dependent phosphorylation of thiamine-monophosphate (TMP) to form thiamine-pyrophosphate (TPP), the active form of vitamin B1.</text>
</comment>
<dbReference type="Pfam" id="PF02769">
    <property type="entry name" value="AIRS_C"/>
    <property type="match status" value="1"/>
</dbReference>
<evidence type="ECO:0000256" key="2">
    <source>
        <dbReference type="HAMAP-Rule" id="MF_02128"/>
    </source>
</evidence>
<evidence type="ECO:0000313" key="5">
    <source>
        <dbReference type="EMBL" id="MFC3911866.1"/>
    </source>
</evidence>
<dbReference type="SUPFAM" id="SSF55326">
    <property type="entry name" value="PurM N-terminal domain-like"/>
    <property type="match status" value="1"/>
</dbReference>
<dbReference type="Gene3D" id="3.30.1330.10">
    <property type="entry name" value="PurM-like, N-terminal domain"/>
    <property type="match status" value="1"/>
</dbReference>
<dbReference type="RefSeq" id="WP_377149633.1">
    <property type="nucleotide sequence ID" value="NZ_JBHSAF010000001.1"/>
</dbReference>
<dbReference type="PANTHER" id="PTHR30270">
    <property type="entry name" value="THIAMINE-MONOPHOSPHATE KINASE"/>
    <property type="match status" value="1"/>
</dbReference>
<dbReference type="EMBL" id="JBHSAF010000001">
    <property type="protein sequence ID" value="MFC3911866.1"/>
    <property type="molecule type" value="Genomic_DNA"/>
</dbReference>
<feature type="binding site" evidence="2">
    <location>
        <position position="72"/>
    </location>
    <ligand>
        <name>Mg(2+)</name>
        <dbReference type="ChEBI" id="CHEBI:18420"/>
        <label>2</label>
    </ligand>
</feature>
<evidence type="ECO:0000256" key="1">
    <source>
        <dbReference type="ARBA" id="ARBA00022977"/>
    </source>
</evidence>
<dbReference type="Pfam" id="PF00586">
    <property type="entry name" value="AIRS"/>
    <property type="match status" value="1"/>
</dbReference>
<evidence type="ECO:0000313" key="6">
    <source>
        <dbReference type="Proteomes" id="UP001595692"/>
    </source>
</evidence>
<dbReference type="GO" id="GO:0009030">
    <property type="term" value="F:thiamine-phosphate kinase activity"/>
    <property type="evidence" value="ECO:0007669"/>
    <property type="project" value="UniProtKB-EC"/>
</dbReference>
<feature type="binding site" evidence="2">
    <location>
        <position position="143"/>
    </location>
    <ligand>
        <name>ATP</name>
        <dbReference type="ChEBI" id="CHEBI:30616"/>
    </ligand>
</feature>
<comment type="miscellaneous">
    <text evidence="2">Reaction mechanism of ThiL seems to utilize a direct, inline transfer of the gamma-phosphate of ATP to TMP rather than a phosphorylated enzyme intermediate.</text>
</comment>
<comment type="caution">
    <text evidence="2">Lacks conserved residue(s) required for the propagation of feature annotation.</text>
</comment>
<feature type="binding site" evidence="2">
    <location>
        <position position="72"/>
    </location>
    <ligand>
        <name>Mg(2+)</name>
        <dbReference type="ChEBI" id="CHEBI:18420"/>
        <label>3</label>
    </ligand>
</feature>
<feature type="binding site" evidence="2">
    <location>
        <position position="42"/>
    </location>
    <ligand>
        <name>Mg(2+)</name>
        <dbReference type="ChEBI" id="CHEBI:18420"/>
        <label>4</label>
    </ligand>
</feature>
<evidence type="ECO:0000259" key="3">
    <source>
        <dbReference type="Pfam" id="PF00586"/>
    </source>
</evidence>
<reference evidence="6" key="1">
    <citation type="journal article" date="2019" name="Int. J. Syst. Evol. Microbiol.">
        <title>The Global Catalogue of Microorganisms (GCM) 10K type strain sequencing project: providing services to taxonomists for standard genome sequencing and annotation.</title>
        <authorList>
            <consortium name="The Broad Institute Genomics Platform"/>
            <consortium name="The Broad Institute Genome Sequencing Center for Infectious Disease"/>
            <person name="Wu L."/>
            <person name="Ma J."/>
        </authorList>
    </citation>
    <scope>NUCLEOTIDE SEQUENCE [LARGE SCALE GENOMIC DNA]</scope>
    <source>
        <strain evidence="6">CCUG 54939</strain>
    </source>
</reference>
<feature type="binding site" evidence="2">
    <location>
        <position position="72"/>
    </location>
    <ligand>
        <name>Mg(2+)</name>
        <dbReference type="ChEBI" id="CHEBI:18420"/>
        <label>4</label>
    </ligand>
</feature>
<keyword evidence="2" id="KW-0460">Magnesium</keyword>
<feature type="binding site" evidence="2">
    <location>
        <position position="44"/>
    </location>
    <ligand>
        <name>Mg(2+)</name>
        <dbReference type="ChEBI" id="CHEBI:18420"/>
        <label>2</label>
    </ligand>
</feature>
<feature type="binding site" evidence="2">
    <location>
        <position position="43"/>
    </location>
    <ligand>
        <name>Mg(2+)</name>
        <dbReference type="ChEBI" id="CHEBI:18420"/>
        <label>1</label>
    </ligand>
</feature>
<proteinExistence type="inferred from homology"/>
<dbReference type="InterPro" id="IPR036921">
    <property type="entry name" value="PurM-like_N_sf"/>
</dbReference>
<feature type="binding site" evidence="2">
    <location>
        <position position="44"/>
    </location>
    <ligand>
        <name>Mg(2+)</name>
        <dbReference type="ChEBI" id="CHEBI:18420"/>
        <label>1</label>
    </ligand>
</feature>
<protein>
    <recommendedName>
        <fullName evidence="2">Thiamine-monophosphate kinase</fullName>
        <shortName evidence="2">TMP kinase</shortName>
        <shortName evidence="2">Thiamine-phosphate kinase</shortName>
        <ecNumber evidence="2">2.7.4.16</ecNumber>
    </recommendedName>
</protein>
<comment type="pathway">
    <text evidence="2">Cofactor biosynthesis; thiamine diphosphate biosynthesis; thiamine diphosphate from thiamine phosphate: step 1/1.</text>
</comment>
<dbReference type="InterPro" id="IPR036676">
    <property type="entry name" value="PurM-like_C_sf"/>
</dbReference>
<feature type="domain" description="PurM-like C-terminal" evidence="4">
    <location>
        <begin position="148"/>
        <end position="295"/>
    </location>
</feature>
<dbReference type="InterPro" id="IPR016188">
    <property type="entry name" value="PurM-like_N"/>
</dbReference>
<comment type="catalytic activity">
    <reaction evidence="2">
        <text>thiamine phosphate + ATP = thiamine diphosphate + ADP</text>
        <dbReference type="Rhea" id="RHEA:15913"/>
        <dbReference type="ChEBI" id="CHEBI:30616"/>
        <dbReference type="ChEBI" id="CHEBI:37575"/>
        <dbReference type="ChEBI" id="CHEBI:58937"/>
        <dbReference type="ChEBI" id="CHEBI:456216"/>
        <dbReference type="EC" id="2.7.4.16"/>
    </reaction>
</comment>
<sequence length="321" mass="34266">MGEFDVIRHFFQRPPRRKDVVTGSGDDCALLRVPADALLAISTDTLVSGVHFFADADPLRLGHKALAVNLSDLAAMGAEPRWVSLALTLPEIDEAWLGRFAQGFLELADFFNVDLIGGDMTRGPLSITVSIQGVVPEQGALHRNGASPGDAIWVTGELGAAALALQHQLGQVALSNEQWLPLRERLEKPAPRILAGMALRGLASSALDISDGLASDLGHILAASGVGAQVELERLPLPPALLAQPDALRWQLALAGGDDYELCFTVPEVQRGALATALAGAGVKFTEIGRIVAGEPQIEWLYHSTPMTLTLRGWDHFKEST</sequence>
<feature type="binding site" evidence="2">
    <location>
        <position position="208"/>
    </location>
    <ligand>
        <name>Mg(2+)</name>
        <dbReference type="ChEBI" id="CHEBI:18420"/>
        <label>3</label>
    </ligand>
</feature>
<keyword evidence="2" id="KW-0479">Metal-binding</keyword>
<feature type="binding site" evidence="2">
    <location>
        <position position="51"/>
    </location>
    <ligand>
        <name>substrate</name>
    </ligand>
</feature>